<dbReference type="HOGENOM" id="CLU_2880393_0_0_12"/>
<evidence type="ECO:0000313" key="1">
    <source>
        <dbReference type="EMBL" id="ABJ75193.1"/>
    </source>
</evidence>
<evidence type="ECO:0000313" key="2">
    <source>
        <dbReference type="Proteomes" id="UP000000656"/>
    </source>
</evidence>
<dbReference type="AlphaFoldDB" id="Q04V77"/>
<gene>
    <name evidence="1" type="ordered locus">LBJ_0496</name>
</gene>
<dbReference type="KEGG" id="lbj:LBJ_0496"/>
<dbReference type="Proteomes" id="UP000000656">
    <property type="component" value="Chromosome 1"/>
</dbReference>
<accession>Q04V77</accession>
<dbReference type="EMBL" id="CP000350">
    <property type="protein sequence ID" value="ABJ75193.1"/>
    <property type="molecule type" value="Genomic_DNA"/>
</dbReference>
<proteinExistence type="predicted"/>
<name>Q04V77_LEPBJ</name>
<sequence>MTSYDMRPSLLKGSRARMGENGPYVIVPITKNENGTPLSFEKIRSTPLSLKREVLRKKTHMVN</sequence>
<organism evidence="1 2">
    <name type="scientific">Leptospira borgpetersenii serovar Hardjo-bovis (strain JB197)</name>
    <dbReference type="NCBI Taxonomy" id="355277"/>
    <lineage>
        <taxon>Bacteria</taxon>
        <taxon>Pseudomonadati</taxon>
        <taxon>Spirochaetota</taxon>
        <taxon>Spirochaetia</taxon>
        <taxon>Leptospirales</taxon>
        <taxon>Leptospiraceae</taxon>
        <taxon>Leptospira</taxon>
    </lineage>
</organism>
<protein>
    <submittedName>
        <fullName evidence="1">Uncharacterized protein</fullName>
    </submittedName>
</protein>
<reference evidence="1 2" key="1">
    <citation type="journal article" date="2006" name="Proc. Natl. Acad. Sci. U.S.A.">
        <title>Genome reduction in Leptospira borgpetersenii reflects limited transmission potential.</title>
        <authorList>
            <person name="Bulach D.M."/>
            <person name="Zuerner R.L."/>
            <person name="Wilson P."/>
            <person name="Seemann T."/>
            <person name="McGrath A."/>
            <person name="Cullen P.A."/>
            <person name="Davis J."/>
            <person name="Johnson M."/>
            <person name="Kuczek E."/>
            <person name="Alt D.P."/>
            <person name="Peterson-Burch B."/>
            <person name="Coppel R.L."/>
            <person name="Rood J.I."/>
            <person name="Davies J.K."/>
            <person name="Adler B."/>
        </authorList>
    </citation>
    <scope>NUCLEOTIDE SEQUENCE [LARGE SCALE GENOMIC DNA]</scope>
    <source>
        <strain evidence="1 2">JB197</strain>
    </source>
</reference>